<dbReference type="InterPro" id="IPR035897">
    <property type="entry name" value="Toll_tir_struct_dom_sf"/>
</dbReference>
<evidence type="ECO:0000313" key="4">
    <source>
        <dbReference type="EMBL" id="MEB4592523.1"/>
    </source>
</evidence>
<reference evidence="5" key="1">
    <citation type="submission" date="2023-07" db="EMBL/GenBank/DDBJ databases">
        <title>The carbon used by Thiothrix.</title>
        <authorList>
            <person name="Chen L."/>
        </authorList>
    </citation>
    <scope>NUCLEOTIDE SEQUENCE [LARGE SCALE GENOMIC DNA]</scope>
</reference>
<dbReference type="Pfam" id="PF13181">
    <property type="entry name" value="TPR_8"/>
    <property type="match status" value="1"/>
</dbReference>
<accession>A0ABU6D1H9</accession>
<keyword evidence="1" id="KW-0802">TPR repeat</keyword>
<organism evidence="4 5">
    <name type="scientific">Candidatus Thiothrix phosphatis</name>
    <dbReference type="NCBI Taxonomy" id="3112415"/>
    <lineage>
        <taxon>Bacteria</taxon>
        <taxon>Pseudomonadati</taxon>
        <taxon>Pseudomonadota</taxon>
        <taxon>Gammaproteobacteria</taxon>
        <taxon>Thiotrichales</taxon>
        <taxon>Thiotrichaceae</taxon>
        <taxon>Thiothrix</taxon>
    </lineage>
</organism>
<dbReference type="EMBL" id="JAYMYJ010000136">
    <property type="protein sequence ID" value="MEB4592523.1"/>
    <property type="molecule type" value="Genomic_DNA"/>
</dbReference>
<keyword evidence="5" id="KW-1185">Reference proteome</keyword>
<dbReference type="Pfam" id="PF08357">
    <property type="entry name" value="SEFIR"/>
    <property type="match status" value="1"/>
</dbReference>
<reference evidence="4 5" key="2">
    <citation type="submission" date="2024-01" db="EMBL/GenBank/DDBJ databases">
        <authorList>
            <person name="Xie X."/>
        </authorList>
    </citation>
    <scope>NUCLEOTIDE SEQUENCE [LARGE SCALE GENOMIC DNA]</scope>
    <source>
        <strain evidence="4">SCUT-1</strain>
    </source>
</reference>
<dbReference type="InterPro" id="IPR027417">
    <property type="entry name" value="P-loop_NTPase"/>
</dbReference>
<evidence type="ECO:0000259" key="3">
    <source>
        <dbReference type="PROSITE" id="PS51534"/>
    </source>
</evidence>
<dbReference type="RefSeq" id="WP_324696857.1">
    <property type="nucleotide sequence ID" value="NZ_JAYMYJ010000136.1"/>
</dbReference>
<dbReference type="PANTHER" id="PTHR47691">
    <property type="entry name" value="REGULATOR-RELATED"/>
    <property type="match status" value="1"/>
</dbReference>
<evidence type="ECO:0000256" key="2">
    <source>
        <dbReference type="SAM" id="Coils"/>
    </source>
</evidence>
<dbReference type="PROSITE" id="PS51534">
    <property type="entry name" value="SEFIR"/>
    <property type="match status" value="1"/>
</dbReference>
<dbReference type="SUPFAM" id="SSF48452">
    <property type="entry name" value="TPR-like"/>
    <property type="match status" value="1"/>
</dbReference>
<dbReference type="PROSITE" id="PS50005">
    <property type="entry name" value="TPR"/>
    <property type="match status" value="2"/>
</dbReference>
<evidence type="ECO:0000256" key="1">
    <source>
        <dbReference type="PROSITE-ProRule" id="PRU00339"/>
    </source>
</evidence>
<dbReference type="Pfam" id="PF13424">
    <property type="entry name" value="TPR_12"/>
    <property type="match status" value="1"/>
</dbReference>
<dbReference type="Gene3D" id="3.40.50.10140">
    <property type="entry name" value="Toll/interleukin-1 receptor homology (TIR) domain"/>
    <property type="match status" value="1"/>
</dbReference>
<feature type="coiled-coil region" evidence="2">
    <location>
        <begin position="612"/>
        <end position="715"/>
    </location>
</feature>
<feature type="domain" description="SEFIR" evidence="3">
    <location>
        <begin position="6"/>
        <end position="147"/>
    </location>
</feature>
<dbReference type="Proteomes" id="UP001308005">
    <property type="component" value="Unassembled WGS sequence"/>
</dbReference>
<keyword evidence="2" id="KW-0175">Coiled coil</keyword>
<gene>
    <name evidence="4" type="ORF">VSS37_16175</name>
</gene>
<dbReference type="SUPFAM" id="SSF52540">
    <property type="entry name" value="P-loop containing nucleoside triphosphate hydrolases"/>
    <property type="match status" value="1"/>
</dbReference>
<dbReference type="SMART" id="SM00028">
    <property type="entry name" value="TPR"/>
    <property type="match status" value="3"/>
</dbReference>
<name>A0ABU6D1H9_9GAMM</name>
<dbReference type="InterPro" id="IPR011990">
    <property type="entry name" value="TPR-like_helical_dom_sf"/>
</dbReference>
<evidence type="ECO:0000313" key="5">
    <source>
        <dbReference type="Proteomes" id="UP001308005"/>
    </source>
</evidence>
<feature type="non-terminal residue" evidence="4">
    <location>
        <position position="733"/>
    </location>
</feature>
<comment type="caution">
    <text evidence="4">The sequence shown here is derived from an EMBL/GenBank/DDBJ whole genome shotgun (WGS) entry which is preliminary data.</text>
</comment>
<dbReference type="Gene3D" id="1.25.40.10">
    <property type="entry name" value="Tetratricopeptide repeat domain"/>
    <property type="match status" value="1"/>
</dbReference>
<feature type="repeat" description="TPR" evidence="1">
    <location>
        <begin position="639"/>
        <end position="672"/>
    </location>
</feature>
<dbReference type="InterPro" id="IPR019734">
    <property type="entry name" value="TPR_rpt"/>
</dbReference>
<feature type="repeat" description="TPR" evidence="1">
    <location>
        <begin position="679"/>
        <end position="712"/>
    </location>
</feature>
<dbReference type="Gene3D" id="3.40.50.300">
    <property type="entry name" value="P-loop containing nucleotide triphosphate hydrolases"/>
    <property type="match status" value="1"/>
</dbReference>
<dbReference type="PANTHER" id="PTHR47691:SF3">
    <property type="entry name" value="HTH-TYPE TRANSCRIPTIONAL REGULATOR RV0890C-RELATED"/>
    <property type="match status" value="1"/>
</dbReference>
<proteinExistence type="predicted"/>
<dbReference type="InterPro" id="IPR013568">
    <property type="entry name" value="SEFIR_dom"/>
</dbReference>
<sequence>MSTTPNPIVFISYAHEGSLQQQVKALADWLTAHQVQAITDHPHTNRPPEKGWRAWMQHNVEDADLVLIVCSERYKNLFEKREVPDDGGRGVSWESGIITDDLYNARLRNRRFFPILPDGGDRQHIPVVLRDWDNNHRFPSGNERILSLIRDEIRIPTPDGPFQQRLPGELGGADDTRLQAREGEVIGRASEVADVLHFLNSTASSAAVCGHVTGSGGIGKTEVCKAALKSWLSQHPMLRAFYIAVSDTADARMLLFHLGDAVGLSPDTLAQTNTLQQLRPHLPGGLYYLDNLEHVAESTGGMALLRELASLPGVRLLASSRVALDSVLGRSIAVDRLDATSASALFAKTWNGRETLDPAEVRTFVDRELGGHPLSITLMARLGRAYAWPKLQERWRQEGTAFVKTRKASERLDSLEISFAITRQLVAQETGALALWQFIALFPEGCREATLEQWEAISGYPDARLSLFEHHILQQDNGWISMLPPVARYALSHVQDNPSGDDATAFCWADTRKTAYQYFMQIALDGAQTASSENATRSRVRCAEEMWAIARLLTADRQSATPDNALPKQLNRLLANTYAFNVLAGLQALTTMQDLLHDGLSSKKLGDLESRLGQIEQARQHYDQAIELYQQEQAKLGLANALKALGDLESRLGQIEQARQHYDQAIELYQQEQAKLGLANALKALGDLESRLGQIEQARQHYDQAIELYQQEQAKLGLANALKALGDLESRLG</sequence>
<protein>
    <submittedName>
        <fullName evidence="4">Tetratricopeptide repeat protein</fullName>
    </submittedName>
</protein>